<comment type="caution">
    <text evidence="2">The sequence shown here is derived from an EMBL/GenBank/DDBJ whole genome shotgun (WGS) entry which is preliminary data.</text>
</comment>
<reference evidence="2 3" key="1">
    <citation type="journal article" date="2019" name="Environ. Microbiol.">
        <title>Species interactions and distinct microbial communities in high Arctic permafrost affected cryosols are associated with the CH4 and CO2 gas fluxes.</title>
        <authorList>
            <person name="Altshuler I."/>
            <person name="Hamel J."/>
            <person name="Turney S."/>
            <person name="Magnuson E."/>
            <person name="Levesque R."/>
            <person name="Greer C."/>
            <person name="Whyte L.G."/>
        </authorList>
    </citation>
    <scope>NUCLEOTIDE SEQUENCE [LARGE SCALE GENOMIC DNA]</scope>
    <source>
        <strain evidence="2 3">S5.20</strain>
    </source>
</reference>
<feature type="transmembrane region" description="Helical" evidence="1">
    <location>
        <begin position="179"/>
        <end position="196"/>
    </location>
</feature>
<evidence type="ECO:0000256" key="1">
    <source>
        <dbReference type="SAM" id="Phobius"/>
    </source>
</evidence>
<sequence length="271" mass="27884">MVRAALSAIARVRVTAIYAVALVAVATEIGRLGPDAQDRVIRHASTNLHNLSHGHVGTLLGSAFVVDAGPVAYWLPGLVCLLGLGELLWRSGRLLVAFAVGHVGATLLVAVGLTAAVTNGWLPVSVARATDVGISYGATAVLGALTPAIPRRWRPTWVGWWLAVAAAVVFIGTDFTDVGHLAALLLGMAVATRFGTPQRWTRPLLVLFIVAAAFGFLVLASAEGTLLQSATSGLAGALFGTAFTVVRTLRQPTTVHPPAGSLDAAAGLGVP</sequence>
<keyword evidence="3" id="KW-1185">Reference proteome</keyword>
<keyword evidence="1" id="KW-0812">Transmembrane</keyword>
<organism evidence="2 3">
    <name type="scientific">Mycolicibacterium hodleri</name>
    <dbReference type="NCBI Taxonomy" id="49897"/>
    <lineage>
        <taxon>Bacteria</taxon>
        <taxon>Bacillati</taxon>
        <taxon>Actinomycetota</taxon>
        <taxon>Actinomycetes</taxon>
        <taxon>Mycobacteriales</taxon>
        <taxon>Mycobacteriaceae</taxon>
        <taxon>Mycolicibacterium</taxon>
    </lineage>
</organism>
<feature type="transmembrane region" description="Helical" evidence="1">
    <location>
        <begin position="71"/>
        <end position="89"/>
    </location>
</feature>
<keyword evidence="1" id="KW-0472">Membrane</keyword>
<feature type="transmembrane region" description="Helical" evidence="1">
    <location>
        <begin position="96"/>
        <end position="121"/>
    </location>
</feature>
<protein>
    <recommendedName>
        <fullName evidence="4">Transmembrane protein</fullName>
    </recommendedName>
</protein>
<accession>A0A502E2W5</accession>
<feature type="transmembrane region" description="Helical" evidence="1">
    <location>
        <begin position="226"/>
        <end position="246"/>
    </location>
</feature>
<proteinExistence type="predicted"/>
<dbReference type="AlphaFoldDB" id="A0A502E2W5"/>
<dbReference type="Pfam" id="PF20401">
    <property type="entry name" value="Rhomboid_2"/>
    <property type="match status" value="1"/>
</dbReference>
<feature type="transmembrane region" description="Helical" evidence="1">
    <location>
        <begin position="133"/>
        <end position="150"/>
    </location>
</feature>
<keyword evidence="1" id="KW-1133">Transmembrane helix</keyword>
<dbReference type="Proteomes" id="UP000320095">
    <property type="component" value="Unassembled WGS sequence"/>
</dbReference>
<evidence type="ECO:0000313" key="3">
    <source>
        <dbReference type="Proteomes" id="UP000320095"/>
    </source>
</evidence>
<evidence type="ECO:0000313" key="2">
    <source>
        <dbReference type="EMBL" id="TPG32158.1"/>
    </source>
</evidence>
<feature type="transmembrane region" description="Helical" evidence="1">
    <location>
        <begin position="12"/>
        <end position="30"/>
    </location>
</feature>
<dbReference type="EMBL" id="RCZG01000009">
    <property type="protein sequence ID" value="TPG32158.1"/>
    <property type="molecule type" value="Genomic_DNA"/>
</dbReference>
<dbReference type="InterPro" id="IPR046862">
    <property type="entry name" value="Rhomboid_2"/>
</dbReference>
<feature type="transmembrane region" description="Helical" evidence="1">
    <location>
        <begin position="203"/>
        <end position="220"/>
    </location>
</feature>
<feature type="transmembrane region" description="Helical" evidence="1">
    <location>
        <begin position="157"/>
        <end position="173"/>
    </location>
</feature>
<gene>
    <name evidence="2" type="ORF">EAH80_20210</name>
</gene>
<evidence type="ECO:0008006" key="4">
    <source>
        <dbReference type="Google" id="ProtNLM"/>
    </source>
</evidence>
<name>A0A502E2W5_9MYCO</name>
<dbReference type="OrthoDB" id="2242583at2"/>
<dbReference type="RefSeq" id="WP_140694784.1">
    <property type="nucleotide sequence ID" value="NZ_RCZG01000009.1"/>
</dbReference>